<feature type="domain" description="ABC transporter" evidence="8">
    <location>
        <begin position="5"/>
        <end position="244"/>
    </location>
</feature>
<dbReference type="InterPro" id="IPR050086">
    <property type="entry name" value="MetN_ABC_transporter-like"/>
</dbReference>
<keyword evidence="2" id="KW-1003">Cell membrane</keyword>
<dbReference type="PANTHER" id="PTHR43166:SF30">
    <property type="entry name" value="METHIONINE IMPORT ATP-BINDING PROTEIN METN"/>
    <property type="match status" value="1"/>
</dbReference>
<dbReference type="GO" id="GO:0006865">
    <property type="term" value="P:amino acid transport"/>
    <property type="evidence" value="ECO:0007669"/>
    <property type="project" value="UniProtKB-KW"/>
</dbReference>
<dbReference type="InterPro" id="IPR003593">
    <property type="entry name" value="AAA+_ATPase"/>
</dbReference>
<evidence type="ECO:0000256" key="5">
    <source>
        <dbReference type="ARBA" id="ARBA00022967"/>
    </source>
</evidence>
<dbReference type="GO" id="GO:0016887">
    <property type="term" value="F:ATP hydrolysis activity"/>
    <property type="evidence" value="ECO:0007669"/>
    <property type="project" value="InterPro"/>
</dbReference>
<evidence type="ECO:0000256" key="1">
    <source>
        <dbReference type="ARBA" id="ARBA00022448"/>
    </source>
</evidence>
<reference evidence="9 10" key="1">
    <citation type="submission" date="2019-02" db="EMBL/GenBank/DDBJ databases">
        <title>Genomic Encyclopedia of Type Strains, Phase IV (KMG-IV): sequencing the most valuable type-strain genomes for metagenomic binning, comparative biology and taxonomic classification.</title>
        <authorList>
            <person name="Goeker M."/>
        </authorList>
    </citation>
    <scope>NUCLEOTIDE SEQUENCE [LARGE SCALE GENOMIC DNA]</scope>
    <source>
        <strain evidence="9 10">DSM 16618</strain>
    </source>
</reference>
<keyword evidence="5" id="KW-1278">Translocase</keyword>
<evidence type="ECO:0000256" key="7">
    <source>
        <dbReference type="ARBA" id="ARBA00023136"/>
    </source>
</evidence>
<dbReference type="EMBL" id="SGWZ01000002">
    <property type="protein sequence ID" value="RZS70139.1"/>
    <property type="molecule type" value="Genomic_DNA"/>
</dbReference>
<evidence type="ECO:0000256" key="4">
    <source>
        <dbReference type="ARBA" id="ARBA00022840"/>
    </source>
</evidence>
<dbReference type="Pfam" id="PF00005">
    <property type="entry name" value="ABC_tran"/>
    <property type="match status" value="1"/>
</dbReference>
<dbReference type="InterPro" id="IPR017871">
    <property type="entry name" value="ABC_transporter-like_CS"/>
</dbReference>
<proteinExistence type="predicted"/>
<gene>
    <name evidence="9" type="ORF">EV679_1532</name>
</gene>
<dbReference type="Proteomes" id="UP000292039">
    <property type="component" value="Unassembled WGS sequence"/>
</dbReference>
<dbReference type="PROSITE" id="PS00211">
    <property type="entry name" value="ABC_TRANSPORTER_1"/>
    <property type="match status" value="1"/>
</dbReference>
<evidence type="ECO:0000313" key="10">
    <source>
        <dbReference type="Proteomes" id="UP000292039"/>
    </source>
</evidence>
<sequence length="337" mass="36958">MAHAFRLEHVSKSFSRGKETLPALSDISLEIPSNSFFGIVGTSGAGKSTLLRLLNLLERPDSGDIYFQDQPLANLRGAALRRYLSRVATIFQHFNLFHSQTVLENIEFPLSVRGVGRTARRRKALELLELVGLQGKEKAYPSQLSGGQKQRVGIARALVADAEVLLCDEATSALDSETTLVILDLLLQLKQQLNLTIVLITHSWDVVRYAADSVTLIQSGRIVEAGKVRDLLHDADSYLGRQLLPAPDLGHAPRPGWVRYDLILPDIRAQGSFLSDAAQRLDLASAVVSGGVERLGGVDAARFKVDFDFRDKPSSLMHSLSSILREKSIVLGKVTET</sequence>
<evidence type="ECO:0000256" key="3">
    <source>
        <dbReference type="ARBA" id="ARBA00022741"/>
    </source>
</evidence>
<dbReference type="InterPro" id="IPR003439">
    <property type="entry name" value="ABC_transporter-like_ATP-bd"/>
</dbReference>
<accession>A0A4Q7MNV2</accession>
<dbReference type="PROSITE" id="PS50893">
    <property type="entry name" value="ABC_TRANSPORTER_2"/>
    <property type="match status" value="1"/>
</dbReference>
<dbReference type="Gene3D" id="3.40.50.300">
    <property type="entry name" value="P-loop containing nucleotide triphosphate hydrolases"/>
    <property type="match status" value="1"/>
</dbReference>
<evidence type="ECO:0000256" key="2">
    <source>
        <dbReference type="ARBA" id="ARBA00022475"/>
    </source>
</evidence>
<keyword evidence="7" id="KW-0472">Membrane</keyword>
<keyword evidence="4 9" id="KW-0067">ATP-binding</keyword>
<evidence type="ECO:0000259" key="8">
    <source>
        <dbReference type="PROSITE" id="PS50893"/>
    </source>
</evidence>
<dbReference type="GO" id="GO:0005524">
    <property type="term" value="F:ATP binding"/>
    <property type="evidence" value="ECO:0007669"/>
    <property type="project" value="UniProtKB-KW"/>
</dbReference>
<dbReference type="SUPFAM" id="SSF52540">
    <property type="entry name" value="P-loop containing nucleoside triphosphate hydrolases"/>
    <property type="match status" value="1"/>
</dbReference>
<dbReference type="PANTHER" id="PTHR43166">
    <property type="entry name" value="AMINO ACID IMPORT ATP-BINDING PROTEIN"/>
    <property type="match status" value="1"/>
</dbReference>
<dbReference type="InterPro" id="IPR027417">
    <property type="entry name" value="P-loop_NTPase"/>
</dbReference>
<dbReference type="AlphaFoldDB" id="A0A4Q7MNV2"/>
<name>A0A4Q7MNV2_9BURK</name>
<dbReference type="GeneID" id="99726174"/>
<evidence type="ECO:0000313" key="9">
    <source>
        <dbReference type="EMBL" id="RZS70139.1"/>
    </source>
</evidence>
<evidence type="ECO:0000256" key="6">
    <source>
        <dbReference type="ARBA" id="ARBA00022970"/>
    </source>
</evidence>
<dbReference type="RefSeq" id="WP_068368585.1">
    <property type="nucleotide sequence ID" value="NZ_CBCSEB010000014.1"/>
</dbReference>
<comment type="caution">
    <text evidence="9">The sequence shown here is derived from an EMBL/GenBank/DDBJ whole genome shotgun (WGS) entry which is preliminary data.</text>
</comment>
<dbReference type="SMART" id="SM00382">
    <property type="entry name" value="AAA"/>
    <property type="match status" value="1"/>
</dbReference>
<keyword evidence="3" id="KW-0547">Nucleotide-binding</keyword>
<keyword evidence="6" id="KW-0029">Amino-acid transport</keyword>
<keyword evidence="1" id="KW-0813">Transport</keyword>
<protein>
    <submittedName>
        <fullName evidence="9">D-methionine transport system ATP-binding protein</fullName>
    </submittedName>
</protein>
<organism evidence="9 10">
    <name type="scientific">Kerstersia gyiorum</name>
    <dbReference type="NCBI Taxonomy" id="206506"/>
    <lineage>
        <taxon>Bacteria</taxon>
        <taxon>Pseudomonadati</taxon>
        <taxon>Pseudomonadota</taxon>
        <taxon>Betaproteobacteria</taxon>
        <taxon>Burkholderiales</taxon>
        <taxon>Alcaligenaceae</taxon>
        <taxon>Kerstersia</taxon>
    </lineage>
</organism>